<protein>
    <submittedName>
        <fullName evidence="1">Uncharacterized protein</fullName>
    </submittedName>
</protein>
<evidence type="ECO:0000313" key="1">
    <source>
        <dbReference type="EMBL" id="ACY87257.1"/>
    </source>
</evidence>
<dbReference type="EMBL" id="CP001363">
    <property type="protein sequence ID" value="ACY87257.1"/>
    <property type="molecule type" value="Genomic_DNA"/>
</dbReference>
<name>A0A0F6AYD5_SALT1</name>
<dbReference type="HOGENOM" id="CLU_3133866_0_0_6"/>
<keyword evidence="2" id="KW-1185">Reference proteome</keyword>
<dbReference type="AlphaFoldDB" id="A0A0F6AYD5"/>
<dbReference type="PATRIC" id="fig|588858.6.peg.803"/>
<proteinExistence type="predicted"/>
<accession>A0A0F6AYD5</accession>
<dbReference type="KEGG" id="seo:STM14_0745"/>
<reference evidence="1 2" key="1">
    <citation type="journal article" date="2010" name="J. Bacteriol.">
        <title>Short-term signatures of evolutionary change in the Salmonella enterica serovar typhimurium 14028 genome.</title>
        <authorList>
            <person name="Jarvik T."/>
            <person name="Smillie C."/>
            <person name="Groisman E.A."/>
            <person name="Ochman H."/>
        </authorList>
    </citation>
    <scope>NUCLEOTIDE SEQUENCE [LARGE SCALE GENOMIC DNA]</scope>
    <source>
        <strain evidence="2">14028s / SGSC 2262</strain>
    </source>
</reference>
<gene>
    <name evidence="1" type="ordered locus">STM14_0745</name>
</gene>
<dbReference type="Proteomes" id="UP000002695">
    <property type="component" value="Chromosome"/>
</dbReference>
<evidence type="ECO:0000313" key="2">
    <source>
        <dbReference type="Proteomes" id="UP000002695"/>
    </source>
</evidence>
<organism evidence="1 2">
    <name type="scientific">Salmonella typhimurium (strain 14028s / SGSC 2262)</name>
    <dbReference type="NCBI Taxonomy" id="588858"/>
    <lineage>
        <taxon>Bacteria</taxon>
        <taxon>Pseudomonadati</taxon>
        <taxon>Pseudomonadota</taxon>
        <taxon>Gammaproteobacteria</taxon>
        <taxon>Enterobacterales</taxon>
        <taxon>Enterobacteriaceae</taxon>
        <taxon>Salmonella</taxon>
    </lineage>
</organism>
<sequence>MMKLKKEPYYSKSITGRHLTFRVTLLMSFTEIDSTDTCDRLLRAGDKGL</sequence>